<organism evidence="1">
    <name type="scientific">Arundo donax</name>
    <name type="common">Giant reed</name>
    <name type="synonym">Donax arundinaceus</name>
    <dbReference type="NCBI Taxonomy" id="35708"/>
    <lineage>
        <taxon>Eukaryota</taxon>
        <taxon>Viridiplantae</taxon>
        <taxon>Streptophyta</taxon>
        <taxon>Embryophyta</taxon>
        <taxon>Tracheophyta</taxon>
        <taxon>Spermatophyta</taxon>
        <taxon>Magnoliopsida</taxon>
        <taxon>Liliopsida</taxon>
        <taxon>Poales</taxon>
        <taxon>Poaceae</taxon>
        <taxon>PACMAD clade</taxon>
        <taxon>Arundinoideae</taxon>
        <taxon>Arundineae</taxon>
        <taxon>Arundo</taxon>
    </lineage>
</organism>
<reference evidence="1" key="2">
    <citation type="journal article" date="2015" name="Data Brief">
        <title>Shoot transcriptome of the giant reed, Arundo donax.</title>
        <authorList>
            <person name="Barrero R.A."/>
            <person name="Guerrero F.D."/>
            <person name="Moolhuijzen P."/>
            <person name="Goolsby J.A."/>
            <person name="Tidwell J."/>
            <person name="Bellgard S.E."/>
            <person name="Bellgard M.I."/>
        </authorList>
    </citation>
    <scope>NUCLEOTIDE SEQUENCE</scope>
    <source>
        <tissue evidence="1">Shoot tissue taken approximately 20 cm above the soil surface</tissue>
    </source>
</reference>
<sequence length="45" mass="4983">MKRLAGKQRQINQKALEGYCGAYVPWVPAIRAGLTFQKGIVRAGH</sequence>
<reference evidence="1" key="1">
    <citation type="submission" date="2014-09" db="EMBL/GenBank/DDBJ databases">
        <authorList>
            <person name="Magalhaes I.L.F."/>
            <person name="Oliveira U."/>
            <person name="Santos F.R."/>
            <person name="Vidigal T.H.D.A."/>
            <person name="Brescovit A.D."/>
            <person name="Santos A.J."/>
        </authorList>
    </citation>
    <scope>NUCLEOTIDE SEQUENCE</scope>
    <source>
        <tissue evidence="1">Shoot tissue taken approximately 20 cm above the soil surface</tissue>
    </source>
</reference>
<accession>A0A0A9B3Y4</accession>
<dbReference type="AlphaFoldDB" id="A0A0A9B3Y4"/>
<proteinExistence type="predicted"/>
<evidence type="ECO:0000313" key="1">
    <source>
        <dbReference type="EMBL" id="JAD58684.1"/>
    </source>
</evidence>
<name>A0A0A9B3Y4_ARUDO</name>
<protein>
    <submittedName>
        <fullName evidence="1">Uncharacterized protein</fullName>
    </submittedName>
</protein>
<dbReference type="EMBL" id="GBRH01239211">
    <property type="protein sequence ID" value="JAD58684.1"/>
    <property type="molecule type" value="Transcribed_RNA"/>
</dbReference>